<dbReference type="Pfam" id="PF21090">
    <property type="entry name" value="P-loop_SecA"/>
    <property type="match status" value="1"/>
</dbReference>
<sequence length="983" mass="112337">MFKKLYYTITGDPNEKVLKKYRPIVEQINSLEKEFERKSAEELRAMTQRFKERIAEATADLRAALAEAEQEYLAVLGTDNQKFARVEVERLKKELRKEEERILWEILPEAFAAVREASKRTTGLRHYDVQLLGGMVLHSGRIAEMKTGEGKTLVATLPLYLNALTGHGVHLVTPNDYLSKVGLQLMGPIYHMLGLSAAVIQNSAGHPDQASFLFDPEFPNADDRFQYLKPITRREAYLADITYGTNNEFGFDYLRDNMVRDISQVVQRELHYAIVDEVDNILIDEARTPLIISGEARESSDYYVQFANLAKRLTPGKHYVVNEKEMTATLTEEGIAYVERTLGIDNLYDPEHFEMLPYLDNALRAVALYHRDRDYIVRGNEVIIVDEFTGRLMEGRRYAEGLHQAIEAKEGVKVQKESMTLATITFQNYFRMYNKLAGMTGTAKTEEEEFQRIYDLEVVQIPTYKPVIRQDLDDLVYRTQEAKFKAVLEDIKEKHRQGRPVLVGTVAIETSEYVSNLLKRNGIPHEVLNAKNHEREATIIAQAGRPGAVTIATNMAGRGVDILLGGNAEGLAREQLRKEQFDLSTIRQSEWNRAVDMLKRGQDPTTIYSDRWAQVLTEQWRAVERDRELVRQLGGLHVIGTERHEARRIDNQLRGRAGRLGDPGSSRFYLSLEDDLMRKFGGERIAGIMARLGVEDDVPIEAGLVNKAIENAQTKVEGYNFDIRKHVLRYDEVVNEQRNRIYEQRRRILTEPSLRPTIEDMITNEVRELVAQHTAADLEDEWELEELAQALRALVHHLPSDFSPKRWENKKRSEIEADAIALALQAYEAKEKEIGEELMRGAEKQLMLMAVDSRWVRHLTDLDRLREGIGLRALAQQDPVVAYKREAFEMYSEMINAIRSDTVRAVFSLSLQPQTQQVPVFAPIARNIRTNRDGGDGKPQTVRKSGHQLGRNDPCWCGSGKKYKNCHMKSDLAQGTPQRVAAK</sequence>
<evidence type="ECO:0000256" key="10">
    <source>
        <dbReference type="ARBA" id="ARBA00022840"/>
    </source>
</evidence>
<evidence type="ECO:0000256" key="9">
    <source>
        <dbReference type="ARBA" id="ARBA00022833"/>
    </source>
</evidence>
<comment type="similarity">
    <text evidence="3 15 16">Belongs to the SecA family.</text>
</comment>
<keyword evidence="9" id="KW-0862">Zinc</keyword>
<feature type="domain" description="Helicase ATP-binding" evidence="18">
    <location>
        <begin position="132"/>
        <end position="294"/>
    </location>
</feature>
<keyword evidence="14 15" id="KW-0472">Membrane</keyword>
<dbReference type="EC" id="7.4.2.8" evidence="15"/>
<dbReference type="PANTHER" id="PTHR30612:SF0">
    <property type="entry name" value="CHLOROPLAST PROTEIN-TRANSPORTING ATPASE"/>
    <property type="match status" value="1"/>
</dbReference>
<dbReference type="GO" id="GO:0008564">
    <property type="term" value="F:protein-exporting ATPase activity"/>
    <property type="evidence" value="ECO:0007669"/>
    <property type="project" value="UniProtKB-EC"/>
</dbReference>
<dbReference type="NCBIfam" id="TIGR00963">
    <property type="entry name" value="secA"/>
    <property type="match status" value="1"/>
</dbReference>
<keyword evidence="6 15" id="KW-0963">Cytoplasm</keyword>
<evidence type="ECO:0000256" key="7">
    <source>
        <dbReference type="ARBA" id="ARBA00022723"/>
    </source>
</evidence>
<dbReference type="SMART" id="SM00957">
    <property type="entry name" value="SecA_DEAD"/>
    <property type="match status" value="1"/>
</dbReference>
<evidence type="ECO:0000256" key="2">
    <source>
        <dbReference type="ARBA" id="ARBA00004170"/>
    </source>
</evidence>
<feature type="binding site" evidence="15">
    <location>
        <begin position="148"/>
        <end position="152"/>
    </location>
    <ligand>
        <name>ATP</name>
        <dbReference type="ChEBI" id="CHEBI:30616"/>
    </ligand>
</feature>
<dbReference type="InterPro" id="IPR044722">
    <property type="entry name" value="SecA_SF2_C"/>
</dbReference>
<dbReference type="SUPFAM" id="SSF81767">
    <property type="entry name" value="Pre-protein crosslinking domain of SecA"/>
    <property type="match status" value="1"/>
</dbReference>
<dbReference type="Pfam" id="PF02810">
    <property type="entry name" value="SEC-C"/>
    <property type="match status" value="1"/>
</dbReference>
<comment type="function">
    <text evidence="15">Part of the Sec protein translocase complex. Interacts with the SecYEG preprotein conducting channel. Has a central role in coupling the hydrolysis of ATP to the transfer of proteins into and across the cell membrane, serving as an ATP-driven molecular motor driving the stepwise translocation of polypeptide chains across the membrane.</text>
</comment>
<dbReference type="PATRIC" id="fig|926550.5.peg.4143"/>
<evidence type="ECO:0000259" key="19">
    <source>
        <dbReference type="PROSITE" id="PS51196"/>
    </source>
</evidence>
<dbReference type="NCBIfam" id="NF009538">
    <property type="entry name" value="PRK12904.1"/>
    <property type="match status" value="1"/>
</dbReference>
<evidence type="ECO:0000256" key="1">
    <source>
        <dbReference type="ARBA" id="ARBA00001947"/>
    </source>
</evidence>
<evidence type="ECO:0000256" key="14">
    <source>
        <dbReference type="ARBA" id="ARBA00023136"/>
    </source>
</evidence>
<keyword evidence="4 15" id="KW-0813">Transport</keyword>
<dbReference type="Pfam" id="PF07517">
    <property type="entry name" value="SecA_DEAD"/>
    <property type="match status" value="1"/>
</dbReference>
<feature type="binding site" evidence="15">
    <location>
        <position position="561"/>
    </location>
    <ligand>
        <name>ATP</name>
        <dbReference type="ChEBI" id="CHEBI:30616"/>
    </ligand>
</feature>
<dbReference type="Proteomes" id="UP000007880">
    <property type="component" value="Chromosome"/>
</dbReference>
<evidence type="ECO:0000313" key="21">
    <source>
        <dbReference type="Proteomes" id="UP000007880"/>
    </source>
</evidence>
<dbReference type="PRINTS" id="PR00906">
    <property type="entry name" value="SECA"/>
</dbReference>
<dbReference type="GO" id="GO:0005524">
    <property type="term" value="F:ATP binding"/>
    <property type="evidence" value="ECO:0007669"/>
    <property type="project" value="UniProtKB-UniRule"/>
</dbReference>
<dbReference type="Gene3D" id="3.90.1440.10">
    <property type="entry name" value="SecA, preprotein cross-linking domain"/>
    <property type="match status" value="1"/>
</dbReference>
<dbReference type="GO" id="GO:0006605">
    <property type="term" value="P:protein targeting"/>
    <property type="evidence" value="ECO:0007669"/>
    <property type="project" value="UniProtKB-UniRule"/>
</dbReference>
<dbReference type="InterPro" id="IPR027417">
    <property type="entry name" value="P-loop_NTPase"/>
</dbReference>
<accession>I0I9E7</accession>
<evidence type="ECO:0000256" key="6">
    <source>
        <dbReference type="ARBA" id="ARBA00022490"/>
    </source>
</evidence>
<evidence type="ECO:0000259" key="18">
    <source>
        <dbReference type="PROSITE" id="PS51192"/>
    </source>
</evidence>
<dbReference type="Pfam" id="PF01043">
    <property type="entry name" value="SecA_PP_bind"/>
    <property type="match status" value="1"/>
</dbReference>
<keyword evidence="13 15" id="KW-0811">Translocation</keyword>
<dbReference type="GO" id="GO:0005829">
    <property type="term" value="C:cytosol"/>
    <property type="evidence" value="ECO:0007669"/>
    <property type="project" value="TreeGrafter"/>
</dbReference>
<dbReference type="RefSeq" id="WP_014435108.1">
    <property type="nucleotide sequence ID" value="NC_017079.1"/>
</dbReference>
<feature type="coiled-coil region" evidence="17">
    <location>
        <begin position="40"/>
        <end position="101"/>
    </location>
</feature>
<comment type="subcellular location">
    <subcellularLocation>
        <location evidence="15">Cell inner membrane</location>
        <topology evidence="15">Peripheral membrane protein</topology>
        <orientation evidence="15">Cytoplasmic side</orientation>
    </subcellularLocation>
    <subcellularLocation>
        <location evidence="15">Cytoplasm</location>
    </subcellularLocation>
    <subcellularLocation>
        <location evidence="2">Membrane</location>
        <topology evidence="2">Peripheral membrane protein</topology>
    </subcellularLocation>
    <text evidence="15">Distribution is 50-50.</text>
</comment>
<keyword evidence="15" id="KW-0997">Cell inner membrane</keyword>
<dbReference type="STRING" id="926550.CLDAP_38450"/>
<name>I0I9E7_CALAS</name>
<keyword evidence="11 15" id="KW-0653">Protein transport</keyword>
<evidence type="ECO:0000256" key="8">
    <source>
        <dbReference type="ARBA" id="ARBA00022741"/>
    </source>
</evidence>
<dbReference type="GO" id="GO:0005886">
    <property type="term" value="C:plasma membrane"/>
    <property type="evidence" value="ECO:0007669"/>
    <property type="project" value="UniProtKB-SubCell"/>
</dbReference>
<dbReference type="PROSITE" id="PS01312">
    <property type="entry name" value="SECA"/>
    <property type="match status" value="1"/>
</dbReference>
<keyword evidence="7" id="KW-0479">Metal-binding</keyword>
<dbReference type="PANTHER" id="PTHR30612">
    <property type="entry name" value="SECA INNER MEMBRANE COMPONENT OF SEC PROTEIN SECRETION SYSTEM"/>
    <property type="match status" value="1"/>
</dbReference>
<dbReference type="InterPro" id="IPR004027">
    <property type="entry name" value="SEC_C_motif"/>
</dbReference>
<dbReference type="InterPro" id="IPR000185">
    <property type="entry name" value="SecA"/>
</dbReference>
<comment type="catalytic activity">
    <reaction evidence="15">
        <text>ATP + H2O + cellular proteinSide 1 = ADP + phosphate + cellular proteinSide 2.</text>
        <dbReference type="EC" id="7.4.2.8"/>
    </reaction>
</comment>
<dbReference type="CDD" id="cd17928">
    <property type="entry name" value="DEXDc_SecA"/>
    <property type="match status" value="1"/>
</dbReference>
<evidence type="ECO:0000256" key="4">
    <source>
        <dbReference type="ARBA" id="ARBA00022448"/>
    </source>
</evidence>
<evidence type="ECO:0000256" key="3">
    <source>
        <dbReference type="ARBA" id="ARBA00007650"/>
    </source>
</evidence>
<keyword evidence="10 15" id="KW-0067">ATP-binding</keyword>
<keyword evidence="12 15" id="KW-1278">Translocase</keyword>
<dbReference type="SMART" id="SM00958">
    <property type="entry name" value="SecA_PP_bind"/>
    <property type="match status" value="1"/>
</dbReference>
<gene>
    <name evidence="15 20" type="primary">secA</name>
    <name evidence="20" type="ordered locus">CLDAP_38450</name>
</gene>
<keyword evidence="21" id="KW-1185">Reference proteome</keyword>
<dbReference type="InterPro" id="IPR014001">
    <property type="entry name" value="Helicase_ATP-bd"/>
</dbReference>
<comment type="subunit">
    <text evidence="15">Monomer and homodimer. Part of the essential Sec protein translocation apparatus which comprises SecA, SecYEG and auxiliary proteins SecDF. Other proteins may also be involved.</text>
</comment>
<evidence type="ECO:0000256" key="17">
    <source>
        <dbReference type="SAM" id="Coils"/>
    </source>
</evidence>
<dbReference type="GO" id="GO:0017038">
    <property type="term" value="P:protein import"/>
    <property type="evidence" value="ECO:0007669"/>
    <property type="project" value="InterPro"/>
</dbReference>
<dbReference type="InterPro" id="IPR014018">
    <property type="entry name" value="SecA_motor_DEAD"/>
</dbReference>
<dbReference type="Gene3D" id="3.40.50.300">
    <property type="entry name" value="P-loop containing nucleotide triphosphate hydrolases"/>
    <property type="match status" value="2"/>
</dbReference>
<dbReference type="GO" id="GO:0031522">
    <property type="term" value="C:cell envelope Sec protein transport complex"/>
    <property type="evidence" value="ECO:0007669"/>
    <property type="project" value="TreeGrafter"/>
</dbReference>
<dbReference type="HAMAP" id="MF_01382">
    <property type="entry name" value="SecA"/>
    <property type="match status" value="1"/>
</dbReference>
<dbReference type="eggNOG" id="COG0653">
    <property type="taxonomic scope" value="Bacteria"/>
</dbReference>
<dbReference type="EMBL" id="AP012337">
    <property type="protein sequence ID" value="BAM01885.1"/>
    <property type="molecule type" value="Genomic_DNA"/>
</dbReference>
<dbReference type="PROSITE" id="PS51192">
    <property type="entry name" value="HELICASE_ATP_BIND_1"/>
    <property type="match status" value="1"/>
</dbReference>
<dbReference type="HOGENOM" id="CLU_005314_3_0_0"/>
<evidence type="ECO:0000256" key="15">
    <source>
        <dbReference type="HAMAP-Rule" id="MF_01382"/>
    </source>
</evidence>
<proteinExistence type="inferred from homology"/>
<keyword evidence="17" id="KW-0175">Coiled coil</keyword>
<evidence type="ECO:0000256" key="16">
    <source>
        <dbReference type="RuleBase" id="RU003874"/>
    </source>
</evidence>
<dbReference type="AlphaFoldDB" id="I0I9E7"/>
<evidence type="ECO:0000256" key="13">
    <source>
        <dbReference type="ARBA" id="ARBA00023010"/>
    </source>
</evidence>
<dbReference type="GO" id="GO:0065002">
    <property type="term" value="P:intracellular protein transmembrane transport"/>
    <property type="evidence" value="ECO:0007669"/>
    <property type="project" value="UniProtKB-UniRule"/>
</dbReference>
<comment type="cofactor">
    <cofactor evidence="1">
        <name>Zn(2+)</name>
        <dbReference type="ChEBI" id="CHEBI:29105"/>
    </cofactor>
</comment>
<dbReference type="GO" id="GO:0046872">
    <property type="term" value="F:metal ion binding"/>
    <property type="evidence" value="ECO:0007669"/>
    <property type="project" value="UniProtKB-KW"/>
</dbReference>
<dbReference type="InterPro" id="IPR011116">
    <property type="entry name" value="SecA_Wing/Scaffold"/>
</dbReference>
<dbReference type="InterPro" id="IPR036266">
    <property type="entry name" value="SecA_Wing/Scaffold_sf"/>
</dbReference>
<evidence type="ECO:0000256" key="11">
    <source>
        <dbReference type="ARBA" id="ARBA00022927"/>
    </source>
</evidence>
<dbReference type="FunFam" id="3.90.1440.10:FF:000002">
    <property type="entry name" value="Protein translocase subunit SecA"/>
    <property type="match status" value="1"/>
</dbReference>
<dbReference type="CDD" id="cd18803">
    <property type="entry name" value="SF2_C_secA"/>
    <property type="match status" value="1"/>
</dbReference>
<evidence type="ECO:0000256" key="12">
    <source>
        <dbReference type="ARBA" id="ARBA00022967"/>
    </source>
</evidence>
<dbReference type="InterPro" id="IPR011115">
    <property type="entry name" value="SecA_DEAD"/>
</dbReference>
<dbReference type="Gene3D" id="1.10.3060.10">
    <property type="entry name" value="Helical scaffold and wing domains of SecA"/>
    <property type="match status" value="1"/>
</dbReference>
<feature type="binding site" evidence="15">
    <location>
        <position position="130"/>
    </location>
    <ligand>
        <name>ATP</name>
        <dbReference type="ChEBI" id="CHEBI:30616"/>
    </ligand>
</feature>
<evidence type="ECO:0000313" key="20">
    <source>
        <dbReference type="EMBL" id="BAM01885.1"/>
    </source>
</evidence>
<keyword evidence="5 15" id="KW-1003">Cell membrane</keyword>
<dbReference type="Pfam" id="PF07516">
    <property type="entry name" value="SecA_SW"/>
    <property type="match status" value="1"/>
</dbReference>
<evidence type="ECO:0000256" key="5">
    <source>
        <dbReference type="ARBA" id="ARBA00022475"/>
    </source>
</evidence>
<dbReference type="SUPFAM" id="SSF52540">
    <property type="entry name" value="P-loop containing nucleoside triphosphate hydrolases"/>
    <property type="match status" value="2"/>
</dbReference>
<keyword evidence="8 15" id="KW-0547">Nucleotide-binding</keyword>
<dbReference type="InterPro" id="IPR036670">
    <property type="entry name" value="SecA_X-link_sf"/>
</dbReference>
<feature type="domain" description="SecA family profile" evidence="19">
    <location>
        <begin position="3"/>
        <end position="701"/>
    </location>
</feature>
<dbReference type="KEGG" id="cap:CLDAP_38450"/>
<dbReference type="InterPro" id="IPR011130">
    <property type="entry name" value="SecA_preprotein_X-link_dom"/>
</dbReference>
<dbReference type="PROSITE" id="PS51196">
    <property type="entry name" value="SECA_MOTOR_DEAD"/>
    <property type="match status" value="1"/>
</dbReference>
<dbReference type="GO" id="GO:0043952">
    <property type="term" value="P:protein transport by the Sec complex"/>
    <property type="evidence" value="ECO:0007669"/>
    <property type="project" value="TreeGrafter"/>
</dbReference>
<dbReference type="InterPro" id="IPR020937">
    <property type="entry name" value="SecA_CS"/>
</dbReference>
<dbReference type="SUPFAM" id="SSF81886">
    <property type="entry name" value="Helical scaffold and wing domains of SecA"/>
    <property type="match status" value="1"/>
</dbReference>
<protein>
    <recommendedName>
        <fullName evidence="15 16">Protein translocase subunit SecA</fullName>
        <ecNumber evidence="15">7.4.2.8</ecNumber>
    </recommendedName>
</protein>
<organism evidence="20 21">
    <name type="scientific">Caldilinea aerophila (strain DSM 14535 / JCM 11387 / NBRC 104270 / STL-6-O1)</name>
    <dbReference type="NCBI Taxonomy" id="926550"/>
    <lineage>
        <taxon>Bacteria</taxon>
        <taxon>Bacillati</taxon>
        <taxon>Chloroflexota</taxon>
        <taxon>Caldilineae</taxon>
        <taxon>Caldilineales</taxon>
        <taxon>Caldilineaceae</taxon>
        <taxon>Caldilinea</taxon>
    </lineage>
</organism>
<dbReference type="OrthoDB" id="9805579at2"/>
<reference evidence="20 21" key="1">
    <citation type="submission" date="2012-02" db="EMBL/GenBank/DDBJ databases">
        <title>Complete genome sequence of Caldilinea aerophila DSM 14535 (= NBRC 102666).</title>
        <authorList>
            <person name="Oguchi A."/>
            <person name="Hosoyama A."/>
            <person name="Sekine M."/>
            <person name="Fukai R."/>
            <person name="Kato Y."/>
            <person name="Nakamura S."/>
            <person name="Hanada S."/>
            <person name="Yamazaki S."/>
            <person name="Fujita N."/>
        </authorList>
    </citation>
    <scope>NUCLEOTIDE SEQUENCE [LARGE SCALE GENOMIC DNA]</scope>
    <source>
        <strain evidence="21">DSM 14535 / JCM 11387 / NBRC 104270 / STL-6-O1</strain>
    </source>
</reference>